<dbReference type="EMBL" id="CP109109">
    <property type="protein sequence ID" value="WSB99911.1"/>
    <property type="molecule type" value="Genomic_DNA"/>
</dbReference>
<keyword evidence="2" id="KW-1185">Reference proteome</keyword>
<proteinExistence type="predicted"/>
<reference evidence="1" key="1">
    <citation type="submission" date="2022-10" db="EMBL/GenBank/DDBJ databases">
        <title>The complete genomes of actinobacterial strains from the NBC collection.</title>
        <authorList>
            <person name="Joergensen T.S."/>
            <person name="Alvarez Arevalo M."/>
            <person name="Sterndorff E.B."/>
            <person name="Faurdal D."/>
            <person name="Vuksanovic O."/>
            <person name="Mourched A.-S."/>
            <person name="Charusanti P."/>
            <person name="Shaw S."/>
            <person name="Blin K."/>
            <person name="Weber T."/>
        </authorList>
    </citation>
    <scope>NUCLEOTIDE SEQUENCE</scope>
    <source>
        <strain evidence="1">NBC 01771</strain>
    </source>
</reference>
<protein>
    <submittedName>
        <fullName evidence="1">DUF6412 domain-containing protein</fullName>
    </submittedName>
</protein>
<dbReference type="Proteomes" id="UP001348369">
    <property type="component" value="Chromosome"/>
</dbReference>
<evidence type="ECO:0000313" key="2">
    <source>
        <dbReference type="Proteomes" id="UP001348369"/>
    </source>
</evidence>
<name>A0ACD4ZPG5_9ACTN</name>
<gene>
    <name evidence="1" type="ORF">OG835_24895</name>
</gene>
<evidence type="ECO:0000313" key="1">
    <source>
        <dbReference type="EMBL" id="WSB99911.1"/>
    </source>
</evidence>
<accession>A0ACD4ZPG5</accession>
<sequence length="104" mass="10880">MVRALRLLRPAGLLLFLVAEVLLLDAGSLSAAVALAATATAAAGSALVVCALISARSVPAHPQHRVRTAIRDREQRTAFLPQRDPDASGRTRPRAPGRLLPTAA</sequence>
<organism evidence="1 2">
    <name type="scientific">Streptomyces scopuliridis</name>
    <dbReference type="NCBI Taxonomy" id="452529"/>
    <lineage>
        <taxon>Bacteria</taxon>
        <taxon>Bacillati</taxon>
        <taxon>Actinomycetota</taxon>
        <taxon>Actinomycetes</taxon>
        <taxon>Kitasatosporales</taxon>
        <taxon>Streptomycetaceae</taxon>
        <taxon>Streptomyces</taxon>
    </lineage>
</organism>